<keyword evidence="13" id="KW-0472">Membrane</keyword>
<evidence type="ECO:0000256" key="6">
    <source>
        <dbReference type="ARBA" id="ARBA00022692"/>
    </source>
</evidence>
<keyword evidence="4" id="KW-0150">Chloroplast</keyword>
<keyword evidence="3" id="KW-0813">Transport</keyword>
<comment type="cofactor">
    <cofactor evidence="1">
        <name>Mg(2+)</name>
        <dbReference type="ChEBI" id="CHEBI:18420"/>
    </cofactor>
</comment>
<keyword evidence="11" id="KW-0653">Protein transport</keyword>
<proteinExistence type="predicted"/>
<name>A0A409WCH2_9AGAR</name>
<protein>
    <recommendedName>
        <fullName evidence="16">G domain-containing protein</fullName>
    </recommendedName>
</protein>
<feature type="domain" description="G" evidence="16">
    <location>
        <begin position="13"/>
        <end position="75"/>
    </location>
</feature>
<dbReference type="PANTHER" id="PTHR10903">
    <property type="entry name" value="GTPASE, IMAP FAMILY MEMBER-RELATED"/>
    <property type="match status" value="1"/>
</dbReference>
<comment type="subcellular location">
    <subcellularLocation>
        <location evidence="2">Membrane</location>
        <topology evidence="2">Single-pass membrane protein</topology>
    </subcellularLocation>
    <subcellularLocation>
        <location evidence="14">Plastid</location>
        <location evidence="14">Chloroplast outer membrane</location>
    </subcellularLocation>
</comment>
<evidence type="ECO:0000256" key="11">
    <source>
        <dbReference type="ARBA" id="ARBA00022927"/>
    </source>
</evidence>
<dbReference type="GO" id="GO:0016020">
    <property type="term" value="C:membrane"/>
    <property type="evidence" value="ECO:0007669"/>
    <property type="project" value="UniProtKB-SubCell"/>
</dbReference>
<accession>A0A409WCH2</accession>
<keyword evidence="5" id="KW-0934">Plastid</keyword>
<dbReference type="PANTHER" id="PTHR10903:SF135">
    <property type="entry name" value="TRANSLOCASE OF CHLOROPLAST 120, CHLOROPLASTIC-RELATED"/>
    <property type="match status" value="1"/>
</dbReference>
<dbReference type="Gene3D" id="3.40.50.300">
    <property type="entry name" value="P-loop containing nucleotide triphosphate hydrolases"/>
    <property type="match status" value="1"/>
</dbReference>
<comment type="caution">
    <text evidence="17">The sequence shown here is derived from an EMBL/GenBank/DDBJ whole genome shotgun (WGS) entry which is preliminary data.</text>
</comment>
<evidence type="ECO:0000256" key="5">
    <source>
        <dbReference type="ARBA" id="ARBA00022640"/>
    </source>
</evidence>
<keyword evidence="15" id="KW-0175">Coiled coil</keyword>
<keyword evidence="9" id="KW-1002">Plastid outer membrane</keyword>
<dbReference type="GO" id="GO:0046872">
    <property type="term" value="F:metal ion binding"/>
    <property type="evidence" value="ECO:0007669"/>
    <property type="project" value="UniProtKB-KW"/>
</dbReference>
<reference evidence="17 18" key="1">
    <citation type="journal article" date="2018" name="Evol. Lett.">
        <title>Horizontal gene cluster transfer increased hallucinogenic mushroom diversity.</title>
        <authorList>
            <person name="Reynolds H.T."/>
            <person name="Vijayakumar V."/>
            <person name="Gluck-Thaler E."/>
            <person name="Korotkin H.B."/>
            <person name="Matheny P.B."/>
            <person name="Slot J.C."/>
        </authorList>
    </citation>
    <scope>NUCLEOTIDE SEQUENCE [LARGE SCALE GENOMIC DNA]</scope>
    <source>
        <strain evidence="17 18">SRW20</strain>
    </source>
</reference>
<evidence type="ECO:0000256" key="14">
    <source>
        <dbReference type="ARBA" id="ARBA00024013"/>
    </source>
</evidence>
<evidence type="ECO:0000256" key="3">
    <source>
        <dbReference type="ARBA" id="ARBA00022448"/>
    </source>
</evidence>
<evidence type="ECO:0000256" key="2">
    <source>
        <dbReference type="ARBA" id="ARBA00004167"/>
    </source>
</evidence>
<evidence type="ECO:0000256" key="13">
    <source>
        <dbReference type="ARBA" id="ARBA00023136"/>
    </source>
</evidence>
<dbReference type="SUPFAM" id="SSF52540">
    <property type="entry name" value="P-loop containing nucleoside triphosphate hydrolases"/>
    <property type="match status" value="1"/>
</dbReference>
<dbReference type="OrthoDB" id="8954335at2759"/>
<dbReference type="Proteomes" id="UP000284706">
    <property type="component" value="Unassembled WGS sequence"/>
</dbReference>
<evidence type="ECO:0000256" key="9">
    <source>
        <dbReference type="ARBA" id="ARBA00022805"/>
    </source>
</evidence>
<evidence type="ECO:0000256" key="15">
    <source>
        <dbReference type="SAM" id="Coils"/>
    </source>
</evidence>
<keyword evidence="7" id="KW-0479">Metal-binding</keyword>
<dbReference type="InterPro" id="IPR045058">
    <property type="entry name" value="GIMA/IAN/Toc"/>
</dbReference>
<keyword evidence="8" id="KW-0378">Hydrolase</keyword>
<keyword evidence="10" id="KW-0460">Magnesium</keyword>
<evidence type="ECO:0000313" key="18">
    <source>
        <dbReference type="Proteomes" id="UP000284706"/>
    </source>
</evidence>
<evidence type="ECO:0000259" key="16">
    <source>
        <dbReference type="Pfam" id="PF01926"/>
    </source>
</evidence>
<dbReference type="InterPro" id="IPR006073">
    <property type="entry name" value="GTP-bd"/>
</dbReference>
<dbReference type="InterPro" id="IPR027417">
    <property type="entry name" value="P-loop_NTPase"/>
</dbReference>
<dbReference type="InParanoid" id="A0A409WCH2"/>
<dbReference type="CDD" id="cd00882">
    <property type="entry name" value="Ras_like_GTPase"/>
    <property type="match status" value="1"/>
</dbReference>
<sequence>MQKPTPQQDEVVIAVMGSTGTGKSSFIRLLTGDDNVKVGNSLDSETSDVQIVRFTDRTTGRQVTIVDTPGFDDSRAGVTDTDILKTITQFLLDEYDQDRKLTGLIYLTRISDPRFGGQSSRNLRMFRSLCGSETYKNVVVLTTFWDQLPSAQEGEKREAELRSKFFKDLVAGGARFMRHDCTQIESAKQVLAHVLTLAPAVVQIQEEIRVRGKTLEDTEAGSVHREEVERIISKHKKEVAELKEEMNVIKESNVAARAELEEERKKLQEQLQRWEQERQELRRGLDEEAESRRRLEAQAAIEKEAFEKLREEQELAFAGKFKEHEDSLQQLQTELEQERNSRGKLRREDSVREAIDRAVGEQRKKSYMRKGIELAEEIPLVPNFIAKPYLGGLGLALDGAKKIFS</sequence>
<evidence type="ECO:0000256" key="7">
    <source>
        <dbReference type="ARBA" id="ARBA00022723"/>
    </source>
</evidence>
<keyword evidence="18" id="KW-1185">Reference proteome</keyword>
<keyword evidence="6" id="KW-0812">Transmembrane</keyword>
<dbReference type="GO" id="GO:0005525">
    <property type="term" value="F:GTP binding"/>
    <property type="evidence" value="ECO:0007669"/>
    <property type="project" value="InterPro"/>
</dbReference>
<evidence type="ECO:0000256" key="4">
    <source>
        <dbReference type="ARBA" id="ARBA00022528"/>
    </source>
</evidence>
<organism evidence="17 18">
    <name type="scientific">Gymnopilus dilepis</name>
    <dbReference type="NCBI Taxonomy" id="231916"/>
    <lineage>
        <taxon>Eukaryota</taxon>
        <taxon>Fungi</taxon>
        <taxon>Dikarya</taxon>
        <taxon>Basidiomycota</taxon>
        <taxon>Agaricomycotina</taxon>
        <taxon>Agaricomycetes</taxon>
        <taxon>Agaricomycetidae</taxon>
        <taxon>Agaricales</taxon>
        <taxon>Agaricineae</taxon>
        <taxon>Hymenogastraceae</taxon>
        <taxon>Gymnopilus</taxon>
    </lineage>
</organism>
<dbReference type="EMBL" id="NHYE01005187">
    <property type="protein sequence ID" value="PPQ76189.1"/>
    <property type="molecule type" value="Genomic_DNA"/>
</dbReference>
<dbReference type="GO" id="GO:0016787">
    <property type="term" value="F:hydrolase activity"/>
    <property type="evidence" value="ECO:0007669"/>
    <property type="project" value="UniProtKB-KW"/>
</dbReference>
<gene>
    <name evidence="17" type="ORF">CVT26_009363</name>
</gene>
<feature type="coiled-coil region" evidence="15">
    <location>
        <begin position="225"/>
        <end position="348"/>
    </location>
</feature>
<keyword evidence="12" id="KW-1133">Transmembrane helix</keyword>
<evidence type="ECO:0000313" key="17">
    <source>
        <dbReference type="EMBL" id="PPQ76189.1"/>
    </source>
</evidence>
<dbReference type="AlphaFoldDB" id="A0A409WCH2"/>
<evidence type="ECO:0000256" key="1">
    <source>
        <dbReference type="ARBA" id="ARBA00001946"/>
    </source>
</evidence>
<evidence type="ECO:0000256" key="10">
    <source>
        <dbReference type="ARBA" id="ARBA00022842"/>
    </source>
</evidence>
<dbReference type="Pfam" id="PF01926">
    <property type="entry name" value="MMR_HSR1"/>
    <property type="match status" value="1"/>
</dbReference>
<dbReference type="GO" id="GO:0015031">
    <property type="term" value="P:protein transport"/>
    <property type="evidence" value="ECO:0007669"/>
    <property type="project" value="UniProtKB-KW"/>
</dbReference>
<evidence type="ECO:0000256" key="12">
    <source>
        <dbReference type="ARBA" id="ARBA00022989"/>
    </source>
</evidence>
<evidence type="ECO:0000256" key="8">
    <source>
        <dbReference type="ARBA" id="ARBA00022801"/>
    </source>
</evidence>